<dbReference type="PANTHER" id="PTHR11645">
    <property type="entry name" value="PYRROLINE-5-CARBOXYLATE REDUCTASE"/>
    <property type="match status" value="1"/>
</dbReference>
<keyword evidence="2" id="KW-0521">NADP</keyword>
<dbReference type="InterPro" id="IPR029036">
    <property type="entry name" value="P5CR_dimer"/>
</dbReference>
<feature type="domain" description="Pyrroline-5-carboxylate reductase catalytic N-terminal" evidence="3">
    <location>
        <begin position="6"/>
        <end position="99"/>
    </location>
</feature>
<evidence type="ECO:0000259" key="3">
    <source>
        <dbReference type="Pfam" id="PF03807"/>
    </source>
</evidence>
<evidence type="ECO:0000256" key="2">
    <source>
        <dbReference type="PIRSR" id="PIRSR000193-1"/>
    </source>
</evidence>
<feature type="binding site" evidence="2">
    <location>
        <position position="59"/>
    </location>
    <ligand>
        <name>NADPH</name>
        <dbReference type="ChEBI" id="CHEBI:57783"/>
    </ligand>
</feature>
<proteinExistence type="inferred from homology"/>
<dbReference type="KEGG" id="bph:Bphy_6863"/>
<dbReference type="AlphaFoldDB" id="B2JTH1"/>
<evidence type="ECO:0000259" key="4">
    <source>
        <dbReference type="Pfam" id="PF14748"/>
    </source>
</evidence>
<dbReference type="SUPFAM" id="SSF48179">
    <property type="entry name" value="6-phosphogluconate dehydrogenase C-terminal domain-like"/>
    <property type="match status" value="1"/>
</dbReference>
<accession>B2JTH1</accession>
<sequence>MRELMRLGFIGTGTITQAVVSGMLSLGVPFERIALSPRNEKTAAALAARDARIRVCASNQAVLDDSGVVCLAVVPQIAQDVLGALTFDARHHVISFMAGVSLEQLRALTRTGGKVVRTVPLPAVAQGKGSTAICPADEVARAIFAPLGEAVEVDSEAKFDALSAVTATMASFYAVLEAQASWLVEQGLDYADARAFLSGYCVGLANDTTRTAEAFSAMLAHSMTPGGINEQLHNALSRQGAYALYHDALDRVLRRISGRASGG</sequence>
<geneLocation type="plasmid" evidence="5 6">
    <name>pBPHY01</name>
</geneLocation>
<dbReference type="PANTHER" id="PTHR11645:SF13">
    <property type="entry name" value="PYRROLINE-5-CARBOXYLATE REDUCTASE CATALYTIC N-TERMINAL DOMAIN-CONTAINING PROTEIN"/>
    <property type="match status" value="1"/>
</dbReference>
<evidence type="ECO:0000313" key="6">
    <source>
        <dbReference type="Proteomes" id="UP000001192"/>
    </source>
</evidence>
<dbReference type="InterPro" id="IPR028939">
    <property type="entry name" value="P5C_Rdtase_cat_N"/>
</dbReference>
<dbReference type="SUPFAM" id="SSF51735">
    <property type="entry name" value="NAD(P)-binding Rossmann-fold domains"/>
    <property type="match status" value="1"/>
</dbReference>
<reference evidence="6" key="1">
    <citation type="journal article" date="2014" name="Stand. Genomic Sci.">
        <title>Complete genome sequence of Burkholderia phymatum STM815(T), a broad host range and efficient nitrogen-fixing symbiont of Mimosa species.</title>
        <authorList>
            <person name="Moulin L."/>
            <person name="Klonowska A."/>
            <person name="Caroline B."/>
            <person name="Booth K."/>
            <person name="Vriezen J.A."/>
            <person name="Melkonian R."/>
            <person name="James E.K."/>
            <person name="Young J.P."/>
            <person name="Bena G."/>
            <person name="Hauser L."/>
            <person name="Land M."/>
            <person name="Kyrpides N."/>
            <person name="Bruce D."/>
            <person name="Chain P."/>
            <person name="Copeland A."/>
            <person name="Pitluck S."/>
            <person name="Woyke T."/>
            <person name="Lizotte-Waniewski M."/>
            <person name="Bristow J."/>
            <person name="Riley M."/>
        </authorList>
    </citation>
    <scope>NUCLEOTIDE SEQUENCE [LARGE SCALE GENOMIC DNA]</scope>
    <source>
        <strain evidence="6">DSM 17167 / CIP 108236 / LMG 21445 / STM815</strain>
        <plasmid evidence="6">Plasmid pBPHY01</plasmid>
    </source>
</reference>
<dbReference type="InterPro" id="IPR036291">
    <property type="entry name" value="NAD(P)-bd_dom_sf"/>
</dbReference>
<dbReference type="Pfam" id="PF03807">
    <property type="entry name" value="F420_oxidored"/>
    <property type="match status" value="1"/>
</dbReference>
<dbReference type="Pfam" id="PF14748">
    <property type="entry name" value="P5CR_dimer"/>
    <property type="match status" value="1"/>
</dbReference>
<keyword evidence="6" id="KW-1185">Reference proteome</keyword>
<name>B2JTH1_PARP8</name>
<feature type="domain" description="Pyrroline-5-carboxylate reductase dimerisation" evidence="4">
    <location>
        <begin position="156"/>
        <end position="256"/>
    </location>
</feature>
<dbReference type="Gene3D" id="1.10.3730.10">
    <property type="entry name" value="ProC C-terminal domain-like"/>
    <property type="match status" value="1"/>
</dbReference>
<dbReference type="InterPro" id="IPR000304">
    <property type="entry name" value="Pyrroline-COOH_reductase"/>
</dbReference>
<comment type="similarity">
    <text evidence="1">Belongs to the pyrroline-5-carboxylate reductase family.</text>
</comment>
<dbReference type="PIRSF" id="PIRSF000193">
    <property type="entry name" value="Pyrrol-5-carb_rd"/>
    <property type="match status" value="1"/>
</dbReference>
<gene>
    <name evidence="5" type="ordered locus">Bphy_6863</name>
</gene>
<dbReference type="NCBIfam" id="NF005063">
    <property type="entry name" value="PRK06476.1"/>
    <property type="match status" value="1"/>
</dbReference>
<feature type="binding site" evidence="2">
    <location>
        <begin position="72"/>
        <end position="75"/>
    </location>
    <ligand>
        <name>NADP(+)</name>
        <dbReference type="ChEBI" id="CHEBI:58349"/>
    </ligand>
</feature>
<dbReference type="EMBL" id="CP001045">
    <property type="protein sequence ID" value="ACC75874.1"/>
    <property type="molecule type" value="Genomic_DNA"/>
</dbReference>
<evidence type="ECO:0000313" key="5">
    <source>
        <dbReference type="EMBL" id="ACC75874.1"/>
    </source>
</evidence>
<keyword evidence="5" id="KW-0614">Plasmid</keyword>
<organism evidence="5 6">
    <name type="scientific">Paraburkholderia phymatum (strain DSM 17167 / CIP 108236 / LMG 21445 / STM815)</name>
    <name type="common">Burkholderia phymatum</name>
    <dbReference type="NCBI Taxonomy" id="391038"/>
    <lineage>
        <taxon>Bacteria</taxon>
        <taxon>Pseudomonadati</taxon>
        <taxon>Pseudomonadota</taxon>
        <taxon>Betaproteobacteria</taxon>
        <taxon>Burkholderiales</taxon>
        <taxon>Burkholderiaceae</taxon>
        <taxon>Paraburkholderia</taxon>
    </lineage>
</organism>
<dbReference type="InterPro" id="IPR008927">
    <property type="entry name" value="6-PGluconate_DH-like_C_sf"/>
</dbReference>
<dbReference type="GO" id="GO:0055129">
    <property type="term" value="P:L-proline biosynthetic process"/>
    <property type="evidence" value="ECO:0007669"/>
    <property type="project" value="TreeGrafter"/>
</dbReference>
<dbReference type="Proteomes" id="UP000001192">
    <property type="component" value="Plasmid pBPHY01"/>
</dbReference>
<dbReference type="GO" id="GO:0004735">
    <property type="term" value="F:pyrroline-5-carboxylate reductase activity"/>
    <property type="evidence" value="ECO:0007669"/>
    <property type="project" value="InterPro"/>
</dbReference>
<dbReference type="HOGENOM" id="CLU_066353_0_0_4"/>
<protein>
    <submittedName>
        <fullName evidence="5">NADP oxidoreductase coenzyme F420-dependent</fullName>
    </submittedName>
</protein>
<evidence type="ECO:0000256" key="1">
    <source>
        <dbReference type="ARBA" id="ARBA00005525"/>
    </source>
</evidence>
<dbReference type="Gene3D" id="3.40.50.720">
    <property type="entry name" value="NAD(P)-binding Rossmann-like Domain"/>
    <property type="match status" value="1"/>
</dbReference>